<organism evidence="2">
    <name type="scientific">Amblyomma triste</name>
    <name type="common">Neotropical tick</name>
    <dbReference type="NCBI Taxonomy" id="251400"/>
    <lineage>
        <taxon>Eukaryota</taxon>
        <taxon>Metazoa</taxon>
        <taxon>Ecdysozoa</taxon>
        <taxon>Arthropoda</taxon>
        <taxon>Chelicerata</taxon>
        <taxon>Arachnida</taxon>
        <taxon>Acari</taxon>
        <taxon>Parasitiformes</taxon>
        <taxon>Ixodida</taxon>
        <taxon>Ixodoidea</taxon>
        <taxon>Ixodidae</taxon>
        <taxon>Amblyomminae</taxon>
        <taxon>Amblyomma</taxon>
    </lineage>
</organism>
<evidence type="ECO:0000313" key="2">
    <source>
        <dbReference type="EMBL" id="JAC30936.1"/>
    </source>
</evidence>
<accession>A0A023G9H8</accession>
<feature type="chain" id="PRO_5001517301" evidence="1">
    <location>
        <begin position="18"/>
        <end position="202"/>
    </location>
</feature>
<name>A0A023G9H8_AMBTT</name>
<dbReference type="AlphaFoldDB" id="A0A023G9H8"/>
<protein>
    <submittedName>
        <fullName evidence="2">Putative lipocalin-3 1</fullName>
    </submittedName>
</protein>
<keyword evidence="1" id="KW-0732">Signal</keyword>
<evidence type="ECO:0000256" key="1">
    <source>
        <dbReference type="SAM" id="SignalP"/>
    </source>
</evidence>
<reference evidence="2" key="1">
    <citation type="submission" date="2014-03" db="EMBL/GenBank/DDBJ databases">
        <title>The sialotranscriptome of Amblyomma triste, Amblyomma parvum and Amblyomma cajennense ticks, uncovered by 454-based RNA-seq.</title>
        <authorList>
            <person name="Garcia G.R."/>
            <person name="Gardinassi L.G."/>
            <person name="Ribeiro J.M."/>
            <person name="Anatriello E."/>
            <person name="Ferreira B.R."/>
            <person name="Moreira H.N."/>
            <person name="Mafra C."/>
            <person name="Olegario M.M."/>
            <person name="Szabo P.J."/>
            <person name="Miranda-Santos I.K."/>
            <person name="Maruyama S.R."/>
        </authorList>
    </citation>
    <scope>NUCLEOTIDE SEQUENCE</scope>
    <source>
        <strain evidence="2">Mato Grasso do Sul</strain>
        <tissue evidence="2">Salivary glands</tissue>
    </source>
</reference>
<feature type="signal peptide" evidence="1">
    <location>
        <begin position="1"/>
        <end position="17"/>
    </location>
</feature>
<dbReference type="EMBL" id="GBBM01004482">
    <property type="protein sequence ID" value="JAC30936.1"/>
    <property type="molecule type" value="mRNA"/>
</dbReference>
<proteinExistence type="evidence at transcript level"/>
<sequence length="202" mass="23601">MYALSAVFVFFAAEATAFSPTELRHGFNTSIEEFYSTPEPVWTYESMVGADVNLSCLVDVTANISRSYLYFHRFYYLNGERHKDRLVRLFDPVHQNKTRSTLVYGGDHPIYEQKNPLFQETLLYQSNDSSCGVFAFFQHQYVFRYDLRVWNCSLAVGPEENCLQYFNDVYKFRKGRPPVGVLKKRRVYNQTCHSIFNPPDAC</sequence>